<proteinExistence type="predicted"/>
<dbReference type="SUPFAM" id="SSF46894">
    <property type="entry name" value="C-terminal effector domain of the bipartite response regulators"/>
    <property type="match status" value="1"/>
</dbReference>
<dbReference type="SMART" id="SM00421">
    <property type="entry name" value="HTH_LUXR"/>
    <property type="match status" value="1"/>
</dbReference>
<dbReference type="PRINTS" id="PR00038">
    <property type="entry name" value="HTHLUXR"/>
</dbReference>
<dbReference type="Gene3D" id="1.10.10.10">
    <property type="entry name" value="Winged helix-like DNA-binding domain superfamily/Winged helix DNA-binding domain"/>
    <property type="match status" value="1"/>
</dbReference>
<dbReference type="PROSITE" id="PS50043">
    <property type="entry name" value="HTH_LUXR_2"/>
    <property type="match status" value="1"/>
</dbReference>
<feature type="transmembrane region" description="Helical" evidence="5">
    <location>
        <begin position="75"/>
        <end position="97"/>
    </location>
</feature>
<dbReference type="EMBL" id="JAYMFH010000001">
    <property type="protein sequence ID" value="MEC4293902.1"/>
    <property type="molecule type" value="Genomic_DNA"/>
</dbReference>
<dbReference type="RefSeq" id="WP_326454173.1">
    <property type="nucleotide sequence ID" value="NZ_JAYMFH010000001.1"/>
</dbReference>
<comment type="caution">
    <text evidence="7">The sequence shown here is derived from an EMBL/GenBank/DDBJ whole genome shotgun (WGS) entry which is preliminary data.</text>
</comment>
<keyword evidence="2" id="KW-0238">DNA-binding</keyword>
<keyword evidence="5" id="KW-0472">Membrane</keyword>
<gene>
    <name evidence="7" type="ORF">VJ920_01090</name>
</gene>
<dbReference type="CDD" id="cd06170">
    <property type="entry name" value="LuxR_C_like"/>
    <property type="match status" value="1"/>
</dbReference>
<keyword evidence="5" id="KW-0812">Transmembrane</keyword>
<evidence type="ECO:0000256" key="1">
    <source>
        <dbReference type="ARBA" id="ARBA00023015"/>
    </source>
</evidence>
<sequence length="503" mass="53504">MNIRLSLPPLRLCGQVFLFAWRMGLFFSPLAVVYAAHPYETLVGGRLAFLAAFALGSWGVFLCGRNQSRALSDKAVICLGTGAASLGVLALLAGTALLGGNTVLAYGGFFVAGVGDACLALAFGKMYGSLSVRLSMRVVPLAMALAAVTYALIVNNAPAVALPVLVLLPVACGAVLLHDLSRREALGDAAELKPLVSQVQEPDRSRFTKWKIASYTAVLWLTFGLMWPLAVTRLFDDGRLFLSFSLSVAALVAIVALVLAVLTYVLRLPAVKTFWVFVPLTFAGITVVAVIDSNLQVLAFAMVFAAHNIAEVQLTTHFAAICRRRGYSSRMLHGCAFAILSAAEVVGLLVGVAIVPFESSVMTVLLLVCANVIVIAVILSIMRVNTTFQKAELEMALARQKEEAPSGAETLGEGSMAASMSGAPERPGMTPAAVASRWVETYGLSARESEVAELLLSGRNVPAIAEMLTISQSTVQTHVKHIYEKVGVRTRQELIAKGSESLY</sequence>
<reference evidence="7 8" key="1">
    <citation type="submission" date="2024-01" db="EMBL/GenBank/DDBJ databases">
        <title>novel species in genus Adlercreutzia.</title>
        <authorList>
            <person name="Liu X."/>
        </authorList>
    </citation>
    <scope>NUCLEOTIDE SEQUENCE [LARGE SCALE GENOMIC DNA]</scope>
    <source>
        <strain evidence="7 8">R22</strain>
    </source>
</reference>
<evidence type="ECO:0000259" key="6">
    <source>
        <dbReference type="PROSITE" id="PS50043"/>
    </source>
</evidence>
<keyword evidence="3" id="KW-0804">Transcription</keyword>
<accession>A0ABU6IW83</accession>
<feature type="transmembrane region" description="Helical" evidence="5">
    <location>
        <begin position="212"/>
        <end position="230"/>
    </location>
</feature>
<dbReference type="InterPro" id="IPR000792">
    <property type="entry name" value="Tscrpt_reg_LuxR_C"/>
</dbReference>
<feature type="transmembrane region" description="Helical" evidence="5">
    <location>
        <begin position="334"/>
        <end position="355"/>
    </location>
</feature>
<dbReference type="InterPro" id="IPR036388">
    <property type="entry name" value="WH-like_DNA-bd_sf"/>
</dbReference>
<feature type="region of interest" description="Disordered" evidence="4">
    <location>
        <begin position="404"/>
        <end position="429"/>
    </location>
</feature>
<feature type="transmembrane region" description="Helical" evidence="5">
    <location>
        <begin position="12"/>
        <end position="37"/>
    </location>
</feature>
<dbReference type="PROSITE" id="PS00622">
    <property type="entry name" value="HTH_LUXR_1"/>
    <property type="match status" value="1"/>
</dbReference>
<feature type="transmembrane region" description="Helical" evidence="5">
    <location>
        <begin position="134"/>
        <end position="153"/>
    </location>
</feature>
<feature type="transmembrane region" description="Helical" evidence="5">
    <location>
        <begin position="242"/>
        <end position="266"/>
    </location>
</feature>
<protein>
    <submittedName>
        <fullName evidence="7">Helix-turn-helix transcriptional regulator</fullName>
    </submittedName>
</protein>
<evidence type="ECO:0000313" key="7">
    <source>
        <dbReference type="EMBL" id="MEC4293902.1"/>
    </source>
</evidence>
<feature type="transmembrane region" description="Helical" evidence="5">
    <location>
        <begin position="159"/>
        <end position="177"/>
    </location>
</feature>
<dbReference type="Pfam" id="PF00196">
    <property type="entry name" value="GerE"/>
    <property type="match status" value="1"/>
</dbReference>
<dbReference type="PANTHER" id="PTHR44688">
    <property type="entry name" value="DNA-BINDING TRANSCRIPTIONAL ACTIVATOR DEVR_DOSR"/>
    <property type="match status" value="1"/>
</dbReference>
<dbReference type="InterPro" id="IPR016032">
    <property type="entry name" value="Sig_transdc_resp-reg_C-effctor"/>
</dbReference>
<keyword evidence="5" id="KW-1133">Transmembrane helix</keyword>
<dbReference type="Proteomes" id="UP001343724">
    <property type="component" value="Unassembled WGS sequence"/>
</dbReference>
<feature type="transmembrane region" description="Helical" evidence="5">
    <location>
        <begin position="361"/>
        <end position="382"/>
    </location>
</feature>
<keyword evidence="1" id="KW-0805">Transcription regulation</keyword>
<feature type="transmembrane region" description="Helical" evidence="5">
    <location>
        <begin position="297"/>
        <end position="322"/>
    </location>
</feature>
<dbReference type="PANTHER" id="PTHR44688:SF16">
    <property type="entry name" value="DNA-BINDING TRANSCRIPTIONAL ACTIVATOR DEVR_DOSR"/>
    <property type="match status" value="1"/>
</dbReference>
<evidence type="ECO:0000256" key="5">
    <source>
        <dbReference type="SAM" id="Phobius"/>
    </source>
</evidence>
<evidence type="ECO:0000313" key="8">
    <source>
        <dbReference type="Proteomes" id="UP001343724"/>
    </source>
</evidence>
<feature type="transmembrane region" description="Helical" evidence="5">
    <location>
        <begin position="273"/>
        <end position="291"/>
    </location>
</feature>
<feature type="transmembrane region" description="Helical" evidence="5">
    <location>
        <begin position="103"/>
        <end position="122"/>
    </location>
</feature>
<feature type="domain" description="HTH luxR-type" evidence="6">
    <location>
        <begin position="437"/>
        <end position="502"/>
    </location>
</feature>
<evidence type="ECO:0000256" key="2">
    <source>
        <dbReference type="ARBA" id="ARBA00023125"/>
    </source>
</evidence>
<organism evidence="7 8">
    <name type="scientific">Adlercreutzia shanghongiae</name>
    <dbReference type="NCBI Taxonomy" id="3111773"/>
    <lineage>
        <taxon>Bacteria</taxon>
        <taxon>Bacillati</taxon>
        <taxon>Actinomycetota</taxon>
        <taxon>Coriobacteriia</taxon>
        <taxon>Eggerthellales</taxon>
        <taxon>Eggerthellaceae</taxon>
        <taxon>Adlercreutzia</taxon>
    </lineage>
</organism>
<keyword evidence="8" id="KW-1185">Reference proteome</keyword>
<evidence type="ECO:0000256" key="4">
    <source>
        <dbReference type="SAM" id="MobiDB-lite"/>
    </source>
</evidence>
<evidence type="ECO:0000256" key="3">
    <source>
        <dbReference type="ARBA" id="ARBA00023163"/>
    </source>
</evidence>
<feature type="transmembrane region" description="Helical" evidence="5">
    <location>
        <begin position="43"/>
        <end position="63"/>
    </location>
</feature>
<name>A0ABU6IW83_9ACTN</name>